<dbReference type="InParanoid" id="A0A7M7RA56"/>
<keyword evidence="3" id="KW-0560">Oxidoreductase</keyword>
<dbReference type="AlphaFoldDB" id="A0A7M7RA56"/>
<keyword evidence="9" id="KW-1185">Reference proteome</keyword>
<reference evidence="8" key="2">
    <citation type="submission" date="2021-01" db="UniProtKB">
        <authorList>
            <consortium name="EnsemblMetazoa"/>
        </authorList>
    </citation>
    <scope>IDENTIFICATION</scope>
</reference>
<dbReference type="PROSITE" id="PS00798">
    <property type="entry name" value="ALDOKETO_REDUCTASE_1"/>
    <property type="match status" value="1"/>
</dbReference>
<dbReference type="KEGG" id="spu:576680"/>
<dbReference type="RefSeq" id="XP_782054.2">
    <property type="nucleotide sequence ID" value="XM_776961.5"/>
</dbReference>
<dbReference type="OrthoDB" id="416253at2759"/>
<dbReference type="GO" id="GO:0005829">
    <property type="term" value="C:cytosol"/>
    <property type="evidence" value="ECO:0000318"/>
    <property type="project" value="GO_Central"/>
</dbReference>
<dbReference type="GeneID" id="576680"/>
<dbReference type="InterPro" id="IPR036812">
    <property type="entry name" value="NAD(P)_OxRdtase_dom_sf"/>
</dbReference>
<evidence type="ECO:0000256" key="5">
    <source>
        <dbReference type="PIRSR" id="PIRSR000097-2"/>
    </source>
</evidence>
<feature type="domain" description="NADP-dependent oxidoreductase" evidence="7">
    <location>
        <begin position="50"/>
        <end position="324"/>
    </location>
</feature>
<feature type="site" description="Lowers pKa of active site Tyr" evidence="6">
    <location>
        <position position="111"/>
    </location>
</feature>
<reference evidence="9" key="1">
    <citation type="submission" date="2015-02" db="EMBL/GenBank/DDBJ databases">
        <title>Genome sequencing for Strongylocentrotus purpuratus.</title>
        <authorList>
            <person name="Murali S."/>
            <person name="Liu Y."/>
            <person name="Vee V."/>
            <person name="English A."/>
            <person name="Wang M."/>
            <person name="Skinner E."/>
            <person name="Han Y."/>
            <person name="Muzny D.M."/>
            <person name="Worley K.C."/>
            <person name="Gibbs R.A."/>
        </authorList>
    </citation>
    <scope>NUCLEOTIDE SEQUENCE</scope>
</reference>
<dbReference type="FunFam" id="3.20.20.100:FF:000006">
    <property type="entry name" value="Aldo-keto reductase family 1 member A1"/>
    <property type="match status" value="1"/>
</dbReference>
<dbReference type="EnsemblMetazoa" id="XM_776961">
    <property type="protein sequence ID" value="XP_782054"/>
    <property type="gene ID" value="LOC576680"/>
</dbReference>
<evidence type="ECO:0000313" key="8">
    <source>
        <dbReference type="EnsemblMetazoa" id="XP_782054"/>
    </source>
</evidence>
<dbReference type="PROSITE" id="PS00063">
    <property type="entry name" value="ALDOKETO_REDUCTASE_3"/>
    <property type="match status" value="1"/>
</dbReference>
<evidence type="ECO:0000256" key="6">
    <source>
        <dbReference type="PIRSR" id="PIRSR000097-3"/>
    </source>
</evidence>
<dbReference type="InterPro" id="IPR020471">
    <property type="entry name" value="AKR"/>
</dbReference>
<evidence type="ECO:0000256" key="3">
    <source>
        <dbReference type="ARBA" id="ARBA00023002"/>
    </source>
</evidence>
<evidence type="ECO:0000313" key="9">
    <source>
        <dbReference type="Proteomes" id="UP000007110"/>
    </source>
</evidence>
<dbReference type="PANTHER" id="PTHR11732">
    <property type="entry name" value="ALDO/KETO REDUCTASE"/>
    <property type="match status" value="1"/>
</dbReference>
<evidence type="ECO:0000256" key="1">
    <source>
        <dbReference type="ARBA" id="ARBA00007905"/>
    </source>
</evidence>
<dbReference type="GO" id="GO:0004032">
    <property type="term" value="F:aldose reductase (NADPH) activity"/>
    <property type="evidence" value="ECO:0000318"/>
    <property type="project" value="GO_Central"/>
</dbReference>
<dbReference type="PROSITE" id="PS00062">
    <property type="entry name" value="ALDOKETO_REDUCTASE_2"/>
    <property type="match status" value="1"/>
</dbReference>
<feature type="binding site" evidence="5">
    <location>
        <position position="144"/>
    </location>
    <ligand>
        <name>substrate</name>
    </ligand>
</feature>
<sequence length="344" mass="38164">MPGGRASCLANITAKSVISCVAAYEKVRTNMAGKNVAVQLANGRSMPLFGLGTWKSKPDEVRKAVIEALEAGYRHIDCASIYGNEEEVGAGLKEKFSDGTVKREDVFITTKLWNTVHHPEDVEAACKKSLENLGLGYVDLFLMHWPFAFQRGNDLFPKGPDGAVLDGDVDFVDTWKAMEDLVEKGLTRAIGVSNFNKSQLQRILDLPPKQKICNLQIEITPYLPGNDIREFCKANNIVLTAYSPLGSPDRPMQAGTDPILLQDPVINEIAKAKGRTPAQIATRYQIDRGIAVIPKSVTPSRIRENLQVLDFELTSDEVQRIGALERNFRYICFGASKHCKYYPF</sequence>
<keyword evidence="2" id="KW-0521">NADP</keyword>
<dbReference type="Proteomes" id="UP000007110">
    <property type="component" value="Unassembled WGS sequence"/>
</dbReference>
<evidence type="ECO:0000256" key="2">
    <source>
        <dbReference type="ARBA" id="ARBA00022857"/>
    </source>
</evidence>
<comment type="similarity">
    <text evidence="1">Belongs to the aldo/keto reductase family.</text>
</comment>
<dbReference type="PIRSF" id="PIRSF000097">
    <property type="entry name" value="AKR"/>
    <property type="match status" value="1"/>
</dbReference>
<dbReference type="InterPro" id="IPR018170">
    <property type="entry name" value="Aldo/ket_reductase_CS"/>
</dbReference>
<feature type="active site" description="Proton donor" evidence="4">
    <location>
        <position position="82"/>
    </location>
</feature>
<accession>A0A7M7RA56</accession>
<dbReference type="InterPro" id="IPR023210">
    <property type="entry name" value="NADP_OxRdtase_dom"/>
</dbReference>
<dbReference type="Gene3D" id="3.20.20.100">
    <property type="entry name" value="NADP-dependent oxidoreductase domain"/>
    <property type="match status" value="1"/>
</dbReference>
<name>A0A7M7RA56_STRPU</name>
<evidence type="ECO:0000256" key="4">
    <source>
        <dbReference type="PIRSR" id="PIRSR000097-1"/>
    </source>
</evidence>
<dbReference type="OMA" id="CASIKPV"/>
<proteinExistence type="inferred from homology"/>
<dbReference type="PRINTS" id="PR00069">
    <property type="entry name" value="ALDKETRDTASE"/>
</dbReference>
<dbReference type="Pfam" id="PF00248">
    <property type="entry name" value="Aldo_ket_red"/>
    <property type="match status" value="1"/>
</dbReference>
<dbReference type="SUPFAM" id="SSF51430">
    <property type="entry name" value="NAD(P)-linked oxidoreductase"/>
    <property type="match status" value="1"/>
</dbReference>
<organism evidence="8 9">
    <name type="scientific">Strongylocentrotus purpuratus</name>
    <name type="common">Purple sea urchin</name>
    <dbReference type="NCBI Taxonomy" id="7668"/>
    <lineage>
        <taxon>Eukaryota</taxon>
        <taxon>Metazoa</taxon>
        <taxon>Echinodermata</taxon>
        <taxon>Eleutherozoa</taxon>
        <taxon>Echinozoa</taxon>
        <taxon>Echinoidea</taxon>
        <taxon>Euechinoidea</taxon>
        <taxon>Echinacea</taxon>
        <taxon>Camarodonta</taxon>
        <taxon>Echinidea</taxon>
        <taxon>Strongylocentrotidae</taxon>
        <taxon>Strongylocentrotus</taxon>
    </lineage>
</organism>
<evidence type="ECO:0000259" key="7">
    <source>
        <dbReference type="Pfam" id="PF00248"/>
    </source>
</evidence>
<protein>
    <recommendedName>
        <fullName evidence="7">NADP-dependent oxidoreductase domain-containing protein</fullName>
    </recommendedName>
</protein>